<feature type="non-terminal residue" evidence="2">
    <location>
        <position position="1"/>
    </location>
</feature>
<name>A0A6I9N1Q2_9TELE</name>
<organism evidence="1 2">
    <name type="scientific">Notothenia coriiceps</name>
    <name type="common">black rockcod</name>
    <dbReference type="NCBI Taxonomy" id="8208"/>
    <lineage>
        <taxon>Eukaryota</taxon>
        <taxon>Metazoa</taxon>
        <taxon>Chordata</taxon>
        <taxon>Craniata</taxon>
        <taxon>Vertebrata</taxon>
        <taxon>Euteleostomi</taxon>
        <taxon>Actinopterygii</taxon>
        <taxon>Neopterygii</taxon>
        <taxon>Teleostei</taxon>
        <taxon>Neoteleostei</taxon>
        <taxon>Acanthomorphata</taxon>
        <taxon>Eupercaria</taxon>
        <taxon>Perciformes</taxon>
        <taxon>Notothenioidei</taxon>
        <taxon>Nototheniidae</taxon>
        <taxon>Notothenia</taxon>
    </lineage>
</organism>
<proteinExistence type="predicted"/>
<dbReference type="RefSeq" id="XP_010767915.1">
    <property type="nucleotide sequence ID" value="XM_010769613.1"/>
</dbReference>
<dbReference type="InterPro" id="IPR002017">
    <property type="entry name" value="Spectrin_repeat"/>
</dbReference>
<dbReference type="SUPFAM" id="SSF46966">
    <property type="entry name" value="Spectrin repeat"/>
    <property type="match status" value="1"/>
</dbReference>
<evidence type="ECO:0000313" key="1">
    <source>
        <dbReference type="Proteomes" id="UP000504611"/>
    </source>
</evidence>
<dbReference type="GeneID" id="104944136"/>
<keyword evidence="1" id="KW-1185">Reference proteome</keyword>
<dbReference type="OrthoDB" id="8951415at2759"/>
<dbReference type="KEGG" id="ncc:104944136"/>
<dbReference type="InterPro" id="IPR018159">
    <property type="entry name" value="Spectrin/alpha-actinin"/>
</dbReference>
<dbReference type="Proteomes" id="UP000504611">
    <property type="component" value="Unplaced"/>
</dbReference>
<dbReference type="AlphaFoldDB" id="A0A6I9N1Q2"/>
<dbReference type="Gene3D" id="1.20.58.60">
    <property type="match status" value="1"/>
</dbReference>
<sequence length="197" mass="21434">VIAAPCCVQCDSSPLLCSVITDPLLCSCDNGPPAVFSVIAAPCCVQCDNGPLLCSCDNGPPAVFSVQTLQQMKTLWMKFSQDFEAFSLWISEKEKQLEVLKSSSLPLEEQISSVKAVSAELQAQRGVSSQLEGGSQALSQFVSSGEGSRIKARLTQIGRYWEELQESVQQQEEALQESATYLQRFTCSLQQVRTLTG</sequence>
<protein>
    <submittedName>
        <fullName evidence="2">Nesprin-1-like</fullName>
    </submittedName>
</protein>
<accession>A0A6I9N1Q2</accession>
<dbReference type="CDD" id="cd00176">
    <property type="entry name" value="SPEC"/>
    <property type="match status" value="1"/>
</dbReference>
<gene>
    <name evidence="2" type="primary">LOC104944136</name>
</gene>
<feature type="non-terminal residue" evidence="2">
    <location>
        <position position="197"/>
    </location>
</feature>
<dbReference type="SMART" id="SM00150">
    <property type="entry name" value="SPEC"/>
    <property type="match status" value="1"/>
</dbReference>
<evidence type="ECO:0000313" key="2">
    <source>
        <dbReference type="RefSeq" id="XP_010767915.1"/>
    </source>
</evidence>
<dbReference type="Pfam" id="PF00435">
    <property type="entry name" value="Spectrin"/>
    <property type="match status" value="1"/>
</dbReference>
<reference evidence="2" key="1">
    <citation type="submission" date="2025-08" db="UniProtKB">
        <authorList>
            <consortium name="RefSeq"/>
        </authorList>
    </citation>
    <scope>IDENTIFICATION</scope>
    <source>
        <tissue evidence="2">Muscle</tissue>
    </source>
</reference>